<accession>A0A4U0F095</accession>
<evidence type="ECO:0000256" key="1">
    <source>
        <dbReference type="SAM" id="Phobius"/>
    </source>
</evidence>
<evidence type="ECO:0000259" key="2">
    <source>
        <dbReference type="Pfam" id="PF04389"/>
    </source>
</evidence>
<dbReference type="OrthoDB" id="9778250at2"/>
<dbReference type="Gene3D" id="3.40.630.10">
    <property type="entry name" value="Zn peptidases"/>
    <property type="match status" value="1"/>
</dbReference>
<feature type="transmembrane region" description="Helical" evidence="1">
    <location>
        <begin position="362"/>
        <end position="387"/>
    </location>
</feature>
<dbReference type="PANTHER" id="PTHR12147:SF26">
    <property type="entry name" value="PEPTIDASE M28 DOMAIN-CONTAINING PROTEIN"/>
    <property type="match status" value="1"/>
</dbReference>
<keyword evidence="1" id="KW-1133">Transmembrane helix</keyword>
<dbReference type="GO" id="GO:0006508">
    <property type="term" value="P:proteolysis"/>
    <property type="evidence" value="ECO:0007669"/>
    <property type="project" value="InterPro"/>
</dbReference>
<protein>
    <submittedName>
        <fullName evidence="3">M28 family peptidase</fullName>
    </submittedName>
</protein>
<dbReference type="RefSeq" id="WP_136839975.1">
    <property type="nucleotide sequence ID" value="NZ_SUPL01000001.1"/>
</dbReference>
<dbReference type="Pfam" id="PF04389">
    <property type="entry name" value="Peptidase_M28"/>
    <property type="match status" value="1"/>
</dbReference>
<feature type="transmembrane region" description="Helical" evidence="1">
    <location>
        <begin position="490"/>
        <end position="510"/>
    </location>
</feature>
<evidence type="ECO:0000313" key="3">
    <source>
        <dbReference type="EMBL" id="TJY37787.1"/>
    </source>
</evidence>
<dbReference type="InterPro" id="IPR045175">
    <property type="entry name" value="M28_fam"/>
</dbReference>
<keyword evidence="4" id="KW-1185">Reference proteome</keyword>
<feature type="transmembrane region" description="Helical" evidence="1">
    <location>
        <begin position="7"/>
        <end position="25"/>
    </location>
</feature>
<feature type="transmembrane region" description="Helical" evidence="1">
    <location>
        <begin position="332"/>
        <end position="350"/>
    </location>
</feature>
<organism evidence="3 4">
    <name type="scientific">Pontimicrobium aquaticum</name>
    <dbReference type="NCBI Taxonomy" id="2565367"/>
    <lineage>
        <taxon>Bacteria</taxon>
        <taxon>Pseudomonadati</taxon>
        <taxon>Bacteroidota</taxon>
        <taxon>Flavobacteriia</taxon>
        <taxon>Flavobacteriales</taxon>
        <taxon>Flavobacteriaceae</taxon>
        <taxon>Pontimicrobium</taxon>
    </lineage>
</organism>
<feature type="transmembrane region" description="Helical" evidence="1">
    <location>
        <begin position="516"/>
        <end position="533"/>
    </location>
</feature>
<dbReference type="GO" id="GO:0008235">
    <property type="term" value="F:metalloexopeptidase activity"/>
    <property type="evidence" value="ECO:0007669"/>
    <property type="project" value="InterPro"/>
</dbReference>
<name>A0A4U0F095_9FLAO</name>
<feature type="transmembrane region" description="Helical" evidence="1">
    <location>
        <begin position="545"/>
        <end position="563"/>
    </location>
</feature>
<evidence type="ECO:0000313" key="4">
    <source>
        <dbReference type="Proteomes" id="UP000307657"/>
    </source>
</evidence>
<dbReference type="Proteomes" id="UP000307657">
    <property type="component" value="Unassembled WGS sequence"/>
</dbReference>
<dbReference type="InterPro" id="IPR007484">
    <property type="entry name" value="Peptidase_M28"/>
</dbReference>
<sequence length="769" mass="86249">MDKIKPIVVVIGSFILVAWLSTFSLTPSDKISKPALESGYSAERAMNHVKSIAKAPHYLGMNEHRLVQEYIVSELKNLGLEVTVSNETAFREARFNRSQKMIANVQNITAVLPGKGTSSKSLVISSHYDSDYHTPGAGDSGSAVASMLETARTLVAKKEGYKNDIIFLFTDGEEAGLFGAISYVEQLKNKNDIGFLLNMDARGNSGPVLMFETSANNGKVISELHKAVPSMLASSIFYEIYKMVPQGTDFTIFKAKGIRGATGAIVDGVDNYHTSKDNPENLSLASLQSYGNHIFGVANHFGNLDFSTLSGGGNSVYFNTLGDFMVMHPKSLIWPFVILTFLLFVAVLIFGKRKNEFKIVSVLKSVMLYLGVLVLIPSISYGLWFLIELIHPNYKLLGTSGMYNAYTYFWGIFTLAILLFCVYFQRIGSKINDEAKFLGPIIVLVILMLVVTMLAPTAAYLFYVPLIIILLGKLWSLLKVGNKIIYEKYGFLLGLPAIIIWLPIIIIIFQGLSLSMIGPIMLFLTLLLGMLYPYIMKAINYAPKYFNAGLLVIFLLFLSFGSMTSEFSNERPKPTDLSFFWNLDVKKSGWVYGERKADKWASQFLKNTEFTPPTEIIPTSKTPVLKSYAEVLPGLVNPEIKILLDSIRGDKRILEIMIEPPTNEASVLNLPIKKDGVQEIYVNDKLYTDNHFKERNKDGSQINMIFYNPGSHLKLRFELQKNTLLELPMLFISYKMDFKKWGYTERPKNQFPSPGFYSNAIFIKKTEVL</sequence>
<gene>
    <name evidence="3" type="ORF">E5167_00605</name>
</gene>
<reference evidence="3 4" key="1">
    <citation type="submission" date="2019-04" db="EMBL/GenBank/DDBJ databases">
        <title>Lacinutrix sp. nov., isolated from marine water.</title>
        <authorList>
            <person name="Kim W."/>
        </authorList>
    </citation>
    <scope>NUCLEOTIDE SEQUENCE [LARGE SCALE GENOMIC DNA]</scope>
    <source>
        <strain evidence="3 4">CAU 1491</strain>
    </source>
</reference>
<dbReference type="AlphaFoldDB" id="A0A4U0F095"/>
<dbReference type="EMBL" id="SUPL01000001">
    <property type="protein sequence ID" value="TJY37787.1"/>
    <property type="molecule type" value="Genomic_DNA"/>
</dbReference>
<proteinExistence type="predicted"/>
<feature type="transmembrane region" description="Helical" evidence="1">
    <location>
        <begin position="460"/>
        <end position="478"/>
    </location>
</feature>
<feature type="transmembrane region" description="Helical" evidence="1">
    <location>
        <begin position="437"/>
        <end position="454"/>
    </location>
</feature>
<dbReference type="SUPFAM" id="SSF53187">
    <property type="entry name" value="Zn-dependent exopeptidases"/>
    <property type="match status" value="1"/>
</dbReference>
<feature type="domain" description="Peptidase M28" evidence="2">
    <location>
        <begin position="107"/>
        <end position="294"/>
    </location>
</feature>
<feature type="transmembrane region" description="Helical" evidence="1">
    <location>
        <begin position="407"/>
        <end position="425"/>
    </location>
</feature>
<keyword evidence="1" id="KW-0472">Membrane</keyword>
<keyword evidence="1" id="KW-0812">Transmembrane</keyword>
<dbReference type="PANTHER" id="PTHR12147">
    <property type="entry name" value="METALLOPEPTIDASE M28 FAMILY MEMBER"/>
    <property type="match status" value="1"/>
</dbReference>
<comment type="caution">
    <text evidence="3">The sequence shown here is derived from an EMBL/GenBank/DDBJ whole genome shotgun (WGS) entry which is preliminary data.</text>
</comment>